<proteinExistence type="predicted"/>
<feature type="non-terminal residue" evidence="1">
    <location>
        <position position="47"/>
    </location>
</feature>
<protein>
    <submittedName>
        <fullName evidence="1">43087_t:CDS:1</fullName>
    </submittedName>
</protein>
<dbReference type="Proteomes" id="UP000789901">
    <property type="component" value="Unassembled WGS sequence"/>
</dbReference>
<reference evidence="1 2" key="1">
    <citation type="submission" date="2021-06" db="EMBL/GenBank/DDBJ databases">
        <authorList>
            <person name="Kallberg Y."/>
            <person name="Tangrot J."/>
            <person name="Rosling A."/>
        </authorList>
    </citation>
    <scope>NUCLEOTIDE SEQUENCE [LARGE SCALE GENOMIC DNA]</scope>
    <source>
        <strain evidence="1 2">120-4 pot B 10/14</strain>
    </source>
</reference>
<organism evidence="1 2">
    <name type="scientific">Gigaspora margarita</name>
    <dbReference type="NCBI Taxonomy" id="4874"/>
    <lineage>
        <taxon>Eukaryota</taxon>
        <taxon>Fungi</taxon>
        <taxon>Fungi incertae sedis</taxon>
        <taxon>Mucoromycota</taxon>
        <taxon>Glomeromycotina</taxon>
        <taxon>Glomeromycetes</taxon>
        <taxon>Diversisporales</taxon>
        <taxon>Gigasporaceae</taxon>
        <taxon>Gigaspora</taxon>
    </lineage>
</organism>
<name>A0ABN7X0X1_GIGMA</name>
<feature type="non-terminal residue" evidence="1">
    <location>
        <position position="1"/>
    </location>
</feature>
<gene>
    <name evidence="1" type="ORF">GMARGA_LOCUS37428</name>
</gene>
<keyword evidence="2" id="KW-1185">Reference proteome</keyword>
<evidence type="ECO:0000313" key="2">
    <source>
        <dbReference type="Proteomes" id="UP000789901"/>
    </source>
</evidence>
<dbReference type="EMBL" id="CAJVQB010078019">
    <property type="protein sequence ID" value="CAG8845045.1"/>
    <property type="molecule type" value="Genomic_DNA"/>
</dbReference>
<evidence type="ECO:0000313" key="1">
    <source>
        <dbReference type="EMBL" id="CAG8845045.1"/>
    </source>
</evidence>
<comment type="caution">
    <text evidence="1">The sequence shown here is derived from an EMBL/GenBank/DDBJ whole genome shotgun (WGS) entry which is preliminary data.</text>
</comment>
<sequence length="47" mass="5573">QAGKEEKKQIAQLLRGKWFADIFYESNSPGQPTWKRKKAHSRIDTIW</sequence>
<accession>A0ABN7X0X1</accession>